<organism evidence="16 17">
    <name type="scientific">Sutterella seckii</name>
    <dbReference type="NCBI Taxonomy" id="1944635"/>
    <lineage>
        <taxon>Bacteria</taxon>
        <taxon>Pseudomonadati</taxon>
        <taxon>Pseudomonadota</taxon>
        <taxon>Betaproteobacteria</taxon>
        <taxon>Burkholderiales</taxon>
        <taxon>Sutterellaceae</taxon>
        <taxon>Sutterella</taxon>
    </lineage>
</organism>
<dbReference type="Proteomes" id="UP000469462">
    <property type="component" value="Unassembled WGS sequence"/>
</dbReference>
<keyword evidence="10 12" id="KW-0139">CF(1)</keyword>
<gene>
    <name evidence="12" type="primary">atpC</name>
    <name evidence="16" type="ORF">GBM95_09885</name>
    <name evidence="15" type="ORF">GBM96_01420</name>
</gene>
<dbReference type="FunFam" id="2.60.15.10:FF:000001">
    <property type="entry name" value="ATP synthase epsilon chain"/>
    <property type="match status" value="1"/>
</dbReference>
<sequence length="139" mass="14603">MATIKVDVVSAEEHIFSGEAELVSLPGTSGELGIMPGHLPLITLIRPGFVRVHKPGESEVEQIFVAGGVLEVQPDRVTVLADTAVRSKDLDEARAKEALAAAEASRATATGSIEIARIEAEIAALAAELAVIKKLRSKL</sequence>
<name>A0A6I1ENP8_9BURK</name>
<comment type="caution">
    <text evidence="16">The sequence shown here is derived from an EMBL/GenBank/DDBJ whole genome shotgun (WGS) entry which is preliminary data.</text>
</comment>
<accession>A0A6I1ENP8</accession>
<dbReference type="PANTHER" id="PTHR13822:SF10">
    <property type="entry name" value="ATP SYNTHASE EPSILON CHAIN, CHLOROPLASTIC"/>
    <property type="match status" value="1"/>
</dbReference>
<evidence type="ECO:0000256" key="6">
    <source>
        <dbReference type="ARBA" id="ARBA00022475"/>
    </source>
</evidence>
<dbReference type="SUPFAM" id="SSF51344">
    <property type="entry name" value="Epsilon subunit of F1F0-ATP synthase N-terminal domain"/>
    <property type="match status" value="1"/>
</dbReference>
<dbReference type="RefSeq" id="WP_152156893.1">
    <property type="nucleotide sequence ID" value="NZ_WEHW01000002.1"/>
</dbReference>
<dbReference type="PANTHER" id="PTHR13822">
    <property type="entry name" value="ATP SYNTHASE DELTA/EPSILON CHAIN"/>
    <property type="match status" value="1"/>
</dbReference>
<reference evidence="17 18" key="1">
    <citation type="submission" date="2019-10" db="EMBL/GenBank/DDBJ databases">
        <title>Genome diversity of Sutterella seckii.</title>
        <authorList>
            <person name="Chaplin A.V."/>
            <person name="Sokolova S.R."/>
            <person name="Mosin K.A."/>
            <person name="Ivanova E.L."/>
            <person name="Kochetkova T.O."/>
            <person name="Goltsov A.Y."/>
            <person name="Trofimov D.Y."/>
            <person name="Efimov B.A."/>
        </authorList>
    </citation>
    <scope>NUCLEOTIDE SEQUENCE [LARGE SCALE GENOMIC DNA]</scope>
    <source>
        <strain evidence="15 18">ASD3426</strain>
        <strain evidence="16 17">ASD393</strain>
    </source>
</reference>
<keyword evidence="18" id="KW-1185">Reference proteome</keyword>
<evidence type="ECO:0000256" key="7">
    <source>
        <dbReference type="ARBA" id="ARBA00022781"/>
    </source>
</evidence>
<dbReference type="InterPro" id="IPR036794">
    <property type="entry name" value="ATP_F1_dsu/esu_C_sf"/>
</dbReference>
<evidence type="ECO:0000256" key="8">
    <source>
        <dbReference type="ARBA" id="ARBA00023065"/>
    </source>
</evidence>
<dbReference type="InterPro" id="IPR036771">
    <property type="entry name" value="ATPsynth_dsu/esu_N"/>
</dbReference>
<evidence type="ECO:0000313" key="17">
    <source>
        <dbReference type="Proteomes" id="UP000430564"/>
    </source>
</evidence>
<evidence type="ECO:0000313" key="16">
    <source>
        <dbReference type="EMBL" id="KAB7654974.1"/>
    </source>
</evidence>
<dbReference type="EMBL" id="WEHX01000092">
    <property type="protein sequence ID" value="KAB7654974.1"/>
    <property type="molecule type" value="Genomic_DNA"/>
</dbReference>
<evidence type="ECO:0000256" key="12">
    <source>
        <dbReference type="HAMAP-Rule" id="MF_00530"/>
    </source>
</evidence>
<evidence type="ECO:0000256" key="1">
    <source>
        <dbReference type="ARBA" id="ARBA00003543"/>
    </source>
</evidence>
<dbReference type="AlphaFoldDB" id="A0A6I1ENP8"/>
<comment type="subunit">
    <text evidence="4 12 13">F-type ATPases have 2 components, CF(1) - the catalytic core - and CF(0) - the membrane proton channel. CF(1) has five subunits: alpha(3), beta(3), gamma(1), delta(1), epsilon(1). CF(0) has three main subunits: a, b and c.</text>
</comment>
<dbReference type="Proteomes" id="UP000430564">
    <property type="component" value="Unassembled WGS sequence"/>
</dbReference>
<dbReference type="SUPFAM" id="SSF46604">
    <property type="entry name" value="Epsilon subunit of F1F0-ATP synthase C-terminal domain"/>
    <property type="match status" value="1"/>
</dbReference>
<evidence type="ECO:0000256" key="10">
    <source>
        <dbReference type="ARBA" id="ARBA00023196"/>
    </source>
</evidence>
<evidence type="ECO:0000256" key="9">
    <source>
        <dbReference type="ARBA" id="ARBA00023136"/>
    </source>
</evidence>
<dbReference type="InterPro" id="IPR001469">
    <property type="entry name" value="ATP_synth_F1_dsu/esu"/>
</dbReference>
<evidence type="ECO:0000313" key="18">
    <source>
        <dbReference type="Proteomes" id="UP000469462"/>
    </source>
</evidence>
<keyword evidence="9 12" id="KW-0472">Membrane</keyword>
<evidence type="ECO:0000256" key="4">
    <source>
        <dbReference type="ARBA" id="ARBA00011648"/>
    </source>
</evidence>
<keyword evidence="7 12" id="KW-0375">Hydrogen ion transport</keyword>
<dbReference type="OrthoDB" id="9791445at2"/>
<evidence type="ECO:0000259" key="14">
    <source>
        <dbReference type="Pfam" id="PF02823"/>
    </source>
</evidence>
<evidence type="ECO:0000256" key="11">
    <source>
        <dbReference type="ARBA" id="ARBA00023310"/>
    </source>
</evidence>
<dbReference type="GO" id="GO:0046933">
    <property type="term" value="F:proton-transporting ATP synthase activity, rotational mechanism"/>
    <property type="evidence" value="ECO:0007669"/>
    <property type="project" value="UniProtKB-UniRule"/>
</dbReference>
<dbReference type="GO" id="GO:0005524">
    <property type="term" value="F:ATP binding"/>
    <property type="evidence" value="ECO:0007669"/>
    <property type="project" value="UniProtKB-UniRule"/>
</dbReference>
<dbReference type="HAMAP" id="MF_00530">
    <property type="entry name" value="ATP_synth_epsil_bac"/>
    <property type="match status" value="1"/>
</dbReference>
<keyword evidence="11 12" id="KW-0066">ATP synthesis</keyword>
<dbReference type="Gene3D" id="2.60.15.10">
    <property type="entry name" value="F0F1 ATP synthase delta/epsilon subunit, N-terminal"/>
    <property type="match status" value="1"/>
</dbReference>
<evidence type="ECO:0000256" key="5">
    <source>
        <dbReference type="ARBA" id="ARBA00022448"/>
    </source>
</evidence>
<dbReference type="CDD" id="cd12152">
    <property type="entry name" value="F1-ATPase_delta"/>
    <property type="match status" value="1"/>
</dbReference>
<comment type="subcellular location">
    <subcellularLocation>
        <location evidence="2 12">Cell membrane</location>
        <topology evidence="2 12">Peripheral membrane protein</topology>
    </subcellularLocation>
</comment>
<keyword evidence="5 12" id="KW-0813">Transport</keyword>
<feature type="domain" description="ATP synthase F1 complex delta/epsilon subunit N-terminal" evidence="14">
    <location>
        <begin position="4"/>
        <end position="84"/>
    </location>
</feature>
<dbReference type="InterPro" id="IPR020546">
    <property type="entry name" value="ATP_synth_F1_dsu/esu_N"/>
</dbReference>
<comment type="function">
    <text evidence="1 12">Produces ATP from ADP in the presence of a proton gradient across the membrane.</text>
</comment>
<evidence type="ECO:0000256" key="3">
    <source>
        <dbReference type="ARBA" id="ARBA00005712"/>
    </source>
</evidence>
<dbReference type="EMBL" id="WEHW01000002">
    <property type="protein sequence ID" value="KAB7652606.1"/>
    <property type="molecule type" value="Genomic_DNA"/>
</dbReference>
<proteinExistence type="inferred from homology"/>
<comment type="similarity">
    <text evidence="3 12 13">Belongs to the ATPase epsilon chain family.</text>
</comment>
<keyword evidence="6 12" id="KW-1003">Cell membrane</keyword>
<evidence type="ECO:0000256" key="13">
    <source>
        <dbReference type="RuleBase" id="RU003656"/>
    </source>
</evidence>
<keyword evidence="8 12" id="KW-0406">Ion transport</keyword>
<evidence type="ECO:0000256" key="2">
    <source>
        <dbReference type="ARBA" id="ARBA00004202"/>
    </source>
</evidence>
<protein>
    <recommendedName>
        <fullName evidence="12">ATP synthase epsilon chain</fullName>
    </recommendedName>
    <alternativeName>
        <fullName evidence="12">ATP synthase F1 sector epsilon subunit</fullName>
    </alternativeName>
    <alternativeName>
        <fullName evidence="12">F-ATPase epsilon subunit</fullName>
    </alternativeName>
</protein>
<evidence type="ECO:0000313" key="15">
    <source>
        <dbReference type="EMBL" id="KAB7652606.1"/>
    </source>
</evidence>
<dbReference type="NCBIfam" id="NF001847">
    <property type="entry name" value="PRK00571.1-4"/>
    <property type="match status" value="1"/>
</dbReference>
<dbReference type="GO" id="GO:0045259">
    <property type="term" value="C:proton-transporting ATP synthase complex"/>
    <property type="evidence" value="ECO:0007669"/>
    <property type="project" value="UniProtKB-KW"/>
</dbReference>
<dbReference type="NCBIfam" id="TIGR01216">
    <property type="entry name" value="ATP_synt_epsi"/>
    <property type="match status" value="1"/>
</dbReference>
<dbReference type="GO" id="GO:0005886">
    <property type="term" value="C:plasma membrane"/>
    <property type="evidence" value="ECO:0007669"/>
    <property type="project" value="UniProtKB-SubCell"/>
</dbReference>
<dbReference type="Pfam" id="PF02823">
    <property type="entry name" value="ATP-synt_DE_N"/>
    <property type="match status" value="1"/>
</dbReference>